<dbReference type="Proteomes" id="UP001732720">
    <property type="component" value="Chromosome 12"/>
</dbReference>
<gene>
    <name evidence="2" type="primary">Galnt14</name>
</gene>
<protein>
    <submittedName>
        <fullName evidence="2">Polypeptide N-acetylgalactosaminyltransferase 14 isoform X3</fullName>
    </submittedName>
</protein>
<evidence type="ECO:0000313" key="2">
    <source>
        <dbReference type="RefSeq" id="XP_073905546.1"/>
    </source>
</evidence>
<keyword evidence="1" id="KW-1185">Reference proteome</keyword>
<evidence type="ECO:0000313" key="1">
    <source>
        <dbReference type="Proteomes" id="UP001732720"/>
    </source>
</evidence>
<dbReference type="RefSeq" id="XP_073905546.1">
    <property type="nucleotide sequence ID" value="XM_074049445.1"/>
</dbReference>
<organism evidence="1 2">
    <name type="scientific">Castor canadensis</name>
    <name type="common">American beaver</name>
    <dbReference type="NCBI Taxonomy" id="51338"/>
    <lineage>
        <taxon>Eukaryota</taxon>
        <taxon>Metazoa</taxon>
        <taxon>Chordata</taxon>
        <taxon>Craniata</taxon>
        <taxon>Vertebrata</taxon>
        <taxon>Euteleostomi</taxon>
        <taxon>Mammalia</taxon>
        <taxon>Eutheria</taxon>
        <taxon>Euarchontoglires</taxon>
        <taxon>Glires</taxon>
        <taxon>Rodentia</taxon>
        <taxon>Castorimorpha</taxon>
        <taxon>Castoridae</taxon>
        <taxon>Castor</taxon>
    </lineage>
</organism>
<name>A0AC58KKV6_CASCN</name>
<reference evidence="2" key="1">
    <citation type="submission" date="2025-08" db="UniProtKB">
        <authorList>
            <consortium name="RefSeq"/>
        </authorList>
    </citation>
    <scope>IDENTIFICATION</scope>
</reference>
<sequence>MRRLTRRLALPIFGVLWITVLLFFWVTKRKLEVPLGPEVQTPKPSDADWDDLWEQFDERRYLNAKKWRIGDDPYKLYAFNQRESERISSNRAVRDTRHMRCTLLTYPSDLPPTSIIITFHNEARSTLLRTIRSVLNRTPMHLIQEIILVDDFSNDPEDCKQLIKLPKVKCLRNSERQGLVRSRIRGADVAQGTTLTFLDSHCEVNRDWLQPLLHRVKEDYTRVVCPVIDIIHLDTFNYIESASELRGGFDWSLHFRWEQLSPEQKAQRHDPTEPIRTPIIAGGLFVIDKAWFDYLGKYDIDMDIWGGENFEISFRVWMCGGSLEIIPCSRVGHVFRKKHPYVFPDGNANTYINIESRLDLRRNLHCQTFKWYLENVYPELRIPLDSSIQKGNIRQRQQCLESQKQNNQEIPNLKLSPCVRSEETKSQLPSGHSTQELFLHDDDKKQQLSLCYNLFVVPIWTAVMPTLAVPRLETWAVLRLPKQQSFCGLCNFGGSENHGMGLHIHPADYAGGSVPICCHPVPWCPSGSFSVQEWR</sequence>
<accession>A0AC58KKV6</accession>
<proteinExistence type="predicted"/>